<evidence type="ECO:0000313" key="4">
    <source>
        <dbReference type="Proteomes" id="UP000474777"/>
    </source>
</evidence>
<organism evidence="3 4">
    <name type="scientific">Pontibacter burrus</name>
    <dbReference type="NCBI Taxonomy" id="2704466"/>
    <lineage>
        <taxon>Bacteria</taxon>
        <taxon>Pseudomonadati</taxon>
        <taxon>Bacteroidota</taxon>
        <taxon>Cytophagia</taxon>
        <taxon>Cytophagales</taxon>
        <taxon>Hymenobacteraceae</taxon>
        <taxon>Pontibacter</taxon>
    </lineage>
</organism>
<keyword evidence="4" id="KW-1185">Reference proteome</keyword>
<evidence type="ECO:0000259" key="2">
    <source>
        <dbReference type="PROSITE" id="PS50213"/>
    </source>
</evidence>
<protein>
    <submittedName>
        <fullName evidence="3">Fasciclin domain-containing protein</fullName>
    </submittedName>
</protein>
<dbReference type="InterPro" id="IPR050904">
    <property type="entry name" value="Adhesion/Biosynth-related"/>
</dbReference>
<dbReference type="InterPro" id="IPR036378">
    <property type="entry name" value="FAS1_dom_sf"/>
</dbReference>
<sequence length="156" mass="16741">MRPSKAFILFTLPAFLLLMLNVQAQELAAATTTRTTILENVVKERPLLGELLTTAGLLPVLSGDAPYTLFAPPEAALQELKGQSAEQIRTVLAGHIVKGRYTEKDLKDGATLQTLSGQSITICRKNNTLVNGVTIIKADTELKNGVVHALSGALNY</sequence>
<evidence type="ECO:0000313" key="3">
    <source>
        <dbReference type="EMBL" id="NEM96354.1"/>
    </source>
</evidence>
<reference evidence="3 4" key="1">
    <citation type="submission" date="2020-02" db="EMBL/GenBank/DDBJ databases">
        <authorList>
            <person name="Kim M.K."/>
        </authorList>
    </citation>
    <scope>NUCLEOTIDE SEQUENCE [LARGE SCALE GENOMIC DNA]</scope>
    <source>
        <strain evidence="3 4">BT327</strain>
    </source>
</reference>
<dbReference type="SMART" id="SM00554">
    <property type="entry name" value="FAS1"/>
    <property type="match status" value="1"/>
</dbReference>
<comment type="caution">
    <text evidence="3">The sequence shown here is derived from an EMBL/GenBank/DDBJ whole genome shotgun (WGS) entry which is preliminary data.</text>
</comment>
<evidence type="ECO:0000256" key="1">
    <source>
        <dbReference type="SAM" id="SignalP"/>
    </source>
</evidence>
<keyword evidence="1" id="KW-0732">Signal</keyword>
<dbReference type="SUPFAM" id="SSF82153">
    <property type="entry name" value="FAS1 domain"/>
    <property type="match status" value="1"/>
</dbReference>
<dbReference type="RefSeq" id="WP_163911421.1">
    <property type="nucleotide sequence ID" value="NZ_JAAGWD010000001.1"/>
</dbReference>
<accession>A0A6B3LS79</accession>
<dbReference type="Pfam" id="PF02469">
    <property type="entry name" value="Fasciclin"/>
    <property type="match status" value="1"/>
</dbReference>
<dbReference type="Gene3D" id="2.30.180.10">
    <property type="entry name" value="FAS1 domain"/>
    <property type="match status" value="1"/>
</dbReference>
<feature type="chain" id="PRO_5025430875" evidence="1">
    <location>
        <begin position="25"/>
        <end position="156"/>
    </location>
</feature>
<gene>
    <name evidence="3" type="ORF">GXP69_01490</name>
</gene>
<feature type="domain" description="FAS1" evidence="2">
    <location>
        <begin position="31"/>
        <end position="154"/>
    </location>
</feature>
<dbReference type="PROSITE" id="PS50213">
    <property type="entry name" value="FAS1"/>
    <property type="match status" value="1"/>
</dbReference>
<proteinExistence type="predicted"/>
<dbReference type="PANTHER" id="PTHR10900:SF77">
    <property type="entry name" value="FI19380P1"/>
    <property type="match status" value="1"/>
</dbReference>
<dbReference type="InterPro" id="IPR000782">
    <property type="entry name" value="FAS1_domain"/>
</dbReference>
<dbReference type="Proteomes" id="UP000474777">
    <property type="component" value="Unassembled WGS sequence"/>
</dbReference>
<dbReference type="GO" id="GO:0005615">
    <property type="term" value="C:extracellular space"/>
    <property type="evidence" value="ECO:0007669"/>
    <property type="project" value="TreeGrafter"/>
</dbReference>
<dbReference type="AlphaFoldDB" id="A0A6B3LS79"/>
<dbReference type="EMBL" id="JAAGWD010000001">
    <property type="protein sequence ID" value="NEM96354.1"/>
    <property type="molecule type" value="Genomic_DNA"/>
</dbReference>
<feature type="signal peptide" evidence="1">
    <location>
        <begin position="1"/>
        <end position="24"/>
    </location>
</feature>
<name>A0A6B3LS79_9BACT</name>
<dbReference type="PANTHER" id="PTHR10900">
    <property type="entry name" value="PERIOSTIN-RELATED"/>
    <property type="match status" value="1"/>
</dbReference>